<dbReference type="InterPro" id="IPR010572">
    <property type="entry name" value="Tail_dom"/>
</dbReference>
<dbReference type="Pfam" id="PF06605">
    <property type="entry name" value="Prophage_tail"/>
    <property type="match status" value="1"/>
</dbReference>
<name>A0A3R9KNG7_STRMT</name>
<keyword evidence="1" id="KW-0175">Coiled coil</keyword>
<evidence type="ECO:0000259" key="2">
    <source>
        <dbReference type="Pfam" id="PF06605"/>
    </source>
</evidence>
<reference evidence="3 4" key="1">
    <citation type="submission" date="2018-11" db="EMBL/GenBank/DDBJ databases">
        <title>Species Designations Belie Phenotypic and Genotypic Heterogeneity in Oral Streptococci.</title>
        <authorList>
            <person name="Velsko I."/>
        </authorList>
    </citation>
    <scope>NUCLEOTIDE SEQUENCE [LARGE SCALE GENOMIC DNA]</scope>
    <source>
        <strain evidence="3 4">KLC01</strain>
    </source>
</reference>
<evidence type="ECO:0000256" key="1">
    <source>
        <dbReference type="SAM" id="Coils"/>
    </source>
</evidence>
<dbReference type="InterPro" id="IPR007119">
    <property type="entry name" value="Phage_tail_spike_N"/>
</dbReference>
<protein>
    <submittedName>
        <fullName evidence="3">Prophage endopeptidase tail</fullName>
    </submittedName>
</protein>
<evidence type="ECO:0000313" key="3">
    <source>
        <dbReference type="EMBL" id="RSI88452.1"/>
    </source>
</evidence>
<organism evidence="3 4">
    <name type="scientific">Streptococcus mitis</name>
    <dbReference type="NCBI Taxonomy" id="28037"/>
    <lineage>
        <taxon>Bacteria</taxon>
        <taxon>Bacillati</taxon>
        <taxon>Bacillota</taxon>
        <taxon>Bacilli</taxon>
        <taxon>Lactobacillales</taxon>
        <taxon>Streptococcaceae</taxon>
        <taxon>Streptococcus</taxon>
        <taxon>Streptococcus mitis group</taxon>
    </lineage>
</organism>
<sequence>MYAVSLINGANVTPIHDSEAGGNKLLSAIVKLEINKVGQFNFQFLPNNAGYKALIKPLQTMVQVVNMMTGKEIFYGRIVPVTNDMSENGAFTFAYNARSELDFLNDSKQRQMLYQGKKSDFVKMILDFHNENLESYKEFYPGDLTDLIATGDKMEAEVDPNKSTLATLTDLILNEYGLEIQIRKTGGKKYLDLKKKIGKDSQTAIKLSVNLLTLKQHIDPGGIVSRLLVYGKQNSKTNKRISIGSVNGGKDYLDRADLIAEYGIKMETVVFDEIEDPVKLKKAGEEQLASQKAVSYQYNVSAVNLSHINPNFDEFEEGDTYPVINPVMNIDERLRVVARQIDLLKVERSSLTIGEKFKSAEEWQLDNVRKRTRQLVTANQLKEQQRQLDAVKNIANTTADALEAVNNTVNEQSSQLLSAQDKKKLDYLLISKKVDLDDLVKRIEKLERKV</sequence>
<evidence type="ECO:0000313" key="4">
    <source>
        <dbReference type="Proteomes" id="UP000278063"/>
    </source>
</evidence>
<dbReference type="EMBL" id="RJNW01000001">
    <property type="protein sequence ID" value="RSI88452.1"/>
    <property type="molecule type" value="Genomic_DNA"/>
</dbReference>
<dbReference type="AlphaFoldDB" id="A0A3R9KNG7"/>
<comment type="caution">
    <text evidence="3">The sequence shown here is derived from an EMBL/GenBank/DDBJ whole genome shotgun (WGS) entry which is preliminary data.</text>
</comment>
<gene>
    <name evidence="3" type="ORF">D8849_01980</name>
</gene>
<feature type="coiled-coil region" evidence="1">
    <location>
        <begin position="402"/>
        <end position="449"/>
    </location>
</feature>
<accession>A0A3R9KNG7</accession>
<dbReference type="NCBIfam" id="TIGR01665">
    <property type="entry name" value="put_anti_recept"/>
    <property type="match status" value="1"/>
</dbReference>
<dbReference type="RefSeq" id="WP_125386035.1">
    <property type="nucleotide sequence ID" value="NZ_RJNW01000001.1"/>
</dbReference>
<dbReference type="Proteomes" id="UP000278063">
    <property type="component" value="Unassembled WGS sequence"/>
</dbReference>
<feature type="domain" description="Tail spike" evidence="2">
    <location>
        <begin position="157"/>
        <end position="362"/>
    </location>
</feature>
<proteinExistence type="predicted"/>